<dbReference type="eggNOG" id="ENOG502S26D">
    <property type="taxonomic scope" value="Eukaryota"/>
</dbReference>
<dbReference type="AlphaFoldDB" id="D7FV16"/>
<protein>
    <recommendedName>
        <fullName evidence="2">PUB domain-containing protein</fullName>
    </recommendedName>
</protein>
<evidence type="ECO:0000313" key="4">
    <source>
        <dbReference type="Proteomes" id="UP000002630"/>
    </source>
</evidence>
<dbReference type="SUPFAM" id="SSF143503">
    <property type="entry name" value="PUG domain-like"/>
    <property type="match status" value="1"/>
</dbReference>
<name>D7FV16_ECTSI</name>
<dbReference type="InterPro" id="IPR018997">
    <property type="entry name" value="PUB_domain"/>
</dbReference>
<feature type="domain" description="PUB" evidence="2">
    <location>
        <begin position="226"/>
        <end position="296"/>
    </location>
</feature>
<dbReference type="CDD" id="cd09212">
    <property type="entry name" value="PUB"/>
    <property type="match status" value="1"/>
</dbReference>
<dbReference type="InParanoid" id="D7FV16"/>
<dbReference type="Gene3D" id="1.20.58.2190">
    <property type="match status" value="1"/>
</dbReference>
<sequence>MTEFKRTAEDLASLEELLGSLGSDSSTPAPEKLATFSTAKGRLEDELSKKVSKFERRLNETDPVSGAPRYGESMTAKVVALGAKHQALLERLPQLEAEITAAVSQHESREAVSAEEARKREVERQQQEDARERVRLAEAEEERRRAVATQSILDRERERLATEAAQSREERQRAAEQEEARLAEDKQTREREAQELASSVAVGAAGVEDGLRRIDDACGGKPAEKKAAVQALQQILRNVASNPEDPRFRRIKRDNENFQRALGRFEGGIQILLSSGFRMQVEEGQTVLVMNEPDLSEDMDGWTEWYKHITEAVERLKMELDERF</sequence>
<keyword evidence="4" id="KW-1185">Reference proteome</keyword>
<dbReference type="InterPro" id="IPR036339">
    <property type="entry name" value="PUB-like_dom_sf"/>
</dbReference>
<dbReference type="Proteomes" id="UP000002630">
    <property type="component" value="Unassembled WGS sequence"/>
</dbReference>
<reference evidence="3 4" key="1">
    <citation type="journal article" date="2010" name="Nature">
        <title>The Ectocarpus genome and the independent evolution of multicellularity in brown algae.</title>
        <authorList>
            <person name="Cock J.M."/>
            <person name="Sterck L."/>
            <person name="Rouze P."/>
            <person name="Scornet D."/>
            <person name="Allen A.E."/>
            <person name="Amoutzias G."/>
            <person name="Anthouard V."/>
            <person name="Artiguenave F."/>
            <person name="Aury J.M."/>
            <person name="Badger J.H."/>
            <person name="Beszteri B."/>
            <person name="Billiau K."/>
            <person name="Bonnet E."/>
            <person name="Bothwell J.H."/>
            <person name="Bowler C."/>
            <person name="Boyen C."/>
            <person name="Brownlee C."/>
            <person name="Carrano C.J."/>
            <person name="Charrier B."/>
            <person name="Cho G.Y."/>
            <person name="Coelho S.M."/>
            <person name="Collen J."/>
            <person name="Corre E."/>
            <person name="Da Silva C."/>
            <person name="Delage L."/>
            <person name="Delaroque N."/>
            <person name="Dittami S.M."/>
            <person name="Doulbeau S."/>
            <person name="Elias M."/>
            <person name="Farnham G."/>
            <person name="Gachon C.M."/>
            <person name="Gschloessl B."/>
            <person name="Heesch S."/>
            <person name="Jabbari K."/>
            <person name="Jubin C."/>
            <person name="Kawai H."/>
            <person name="Kimura K."/>
            <person name="Kloareg B."/>
            <person name="Kupper F.C."/>
            <person name="Lang D."/>
            <person name="Le Bail A."/>
            <person name="Leblanc C."/>
            <person name="Lerouge P."/>
            <person name="Lohr M."/>
            <person name="Lopez P.J."/>
            <person name="Martens C."/>
            <person name="Maumus F."/>
            <person name="Michel G."/>
            <person name="Miranda-Saavedra D."/>
            <person name="Morales J."/>
            <person name="Moreau H."/>
            <person name="Motomura T."/>
            <person name="Nagasato C."/>
            <person name="Napoli C.A."/>
            <person name="Nelson D.R."/>
            <person name="Nyvall-Collen P."/>
            <person name="Peters A.F."/>
            <person name="Pommier C."/>
            <person name="Potin P."/>
            <person name="Poulain J."/>
            <person name="Quesneville H."/>
            <person name="Read B."/>
            <person name="Rensing S.A."/>
            <person name="Ritter A."/>
            <person name="Rousvoal S."/>
            <person name="Samanta M."/>
            <person name="Samson G."/>
            <person name="Schroeder D.C."/>
            <person name="Segurens B."/>
            <person name="Strittmatter M."/>
            <person name="Tonon T."/>
            <person name="Tregear J.W."/>
            <person name="Valentin K."/>
            <person name="von Dassow P."/>
            <person name="Yamagishi T."/>
            <person name="Van de Peer Y."/>
            <person name="Wincker P."/>
        </authorList>
    </citation>
    <scope>NUCLEOTIDE SEQUENCE [LARGE SCALE GENOMIC DNA]</scope>
    <source>
        <strain evidence="4">Ec32 / CCAP1310/4</strain>
    </source>
</reference>
<gene>
    <name evidence="3" type="ORF">Esi_0286_0008</name>
</gene>
<organism evidence="3 4">
    <name type="scientific">Ectocarpus siliculosus</name>
    <name type="common">Brown alga</name>
    <name type="synonym">Conferva siliculosa</name>
    <dbReference type="NCBI Taxonomy" id="2880"/>
    <lineage>
        <taxon>Eukaryota</taxon>
        <taxon>Sar</taxon>
        <taxon>Stramenopiles</taxon>
        <taxon>Ochrophyta</taxon>
        <taxon>PX clade</taxon>
        <taxon>Phaeophyceae</taxon>
        <taxon>Ectocarpales</taxon>
        <taxon>Ectocarpaceae</taxon>
        <taxon>Ectocarpus</taxon>
    </lineage>
</organism>
<dbReference type="PANTHER" id="PTHR46713">
    <property type="entry name" value="F13M7.16 PROTEIN"/>
    <property type="match status" value="1"/>
</dbReference>
<dbReference type="SMART" id="SM00580">
    <property type="entry name" value="PUG"/>
    <property type="match status" value="1"/>
</dbReference>
<dbReference type="Pfam" id="PF09409">
    <property type="entry name" value="PUB"/>
    <property type="match status" value="1"/>
</dbReference>
<feature type="region of interest" description="Disordered" evidence="1">
    <location>
        <begin position="105"/>
        <end position="147"/>
    </location>
</feature>
<feature type="compositionally biased region" description="Basic and acidic residues" evidence="1">
    <location>
        <begin position="106"/>
        <end position="145"/>
    </location>
</feature>
<dbReference type="OrthoDB" id="336240at2759"/>
<evidence type="ECO:0000313" key="3">
    <source>
        <dbReference type="EMBL" id="CBJ31822.1"/>
    </source>
</evidence>
<evidence type="ECO:0000259" key="2">
    <source>
        <dbReference type="Pfam" id="PF09409"/>
    </source>
</evidence>
<evidence type="ECO:0000256" key="1">
    <source>
        <dbReference type="SAM" id="MobiDB-lite"/>
    </source>
</evidence>
<accession>D7FV16</accession>
<proteinExistence type="predicted"/>
<feature type="region of interest" description="Disordered" evidence="1">
    <location>
        <begin position="161"/>
        <end position="192"/>
    </location>
</feature>
<dbReference type="PANTHER" id="PTHR46713:SF1">
    <property type="entry name" value="F13M7.16 PROTEIN"/>
    <property type="match status" value="1"/>
</dbReference>
<dbReference type="EMBL" id="FN649760">
    <property type="protein sequence ID" value="CBJ31822.1"/>
    <property type="molecule type" value="Genomic_DNA"/>
</dbReference>
<dbReference type="STRING" id="2880.D7FV16"/>